<evidence type="ECO:0000259" key="11">
    <source>
        <dbReference type="SMART" id="SM00387"/>
    </source>
</evidence>
<evidence type="ECO:0000313" key="13">
    <source>
        <dbReference type="Proteomes" id="UP001596137"/>
    </source>
</evidence>
<evidence type="ECO:0000313" key="12">
    <source>
        <dbReference type="EMBL" id="MFC6082115.1"/>
    </source>
</evidence>
<keyword evidence="10" id="KW-0472">Membrane</keyword>
<feature type="transmembrane region" description="Helical" evidence="10">
    <location>
        <begin position="160"/>
        <end position="180"/>
    </location>
</feature>
<dbReference type="InterPro" id="IPR003594">
    <property type="entry name" value="HATPase_dom"/>
</dbReference>
<proteinExistence type="predicted"/>
<protein>
    <recommendedName>
        <fullName evidence="2">histidine kinase</fullName>
        <ecNumber evidence="2">2.7.13.3</ecNumber>
    </recommendedName>
</protein>
<dbReference type="Pfam" id="PF02518">
    <property type="entry name" value="HATPase_c"/>
    <property type="match status" value="1"/>
</dbReference>
<keyword evidence="5" id="KW-0547">Nucleotide-binding</keyword>
<keyword evidence="7" id="KW-0067">ATP-binding</keyword>
<evidence type="ECO:0000256" key="1">
    <source>
        <dbReference type="ARBA" id="ARBA00000085"/>
    </source>
</evidence>
<evidence type="ECO:0000256" key="4">
    <source>
        <dbReference type="ARBA" id="ARBA00022679"/>
    </source>
</evidence>
<dbReference type="GO" id="GO:0016301">
    <property type="term" value="F:kinase activity"/>
    <property type="evidence" value="ECO:0007669"/>
    <property type="project" value="UniProtKB-KW"/>
</dbReference>
<evidence type="ECO:0000256" key="2">
    <source>
        <dbReference type="ARBA" id="ARBA00012438"/>
    </source>
</evidence>
<comment type="caution">
    <text evidence="12">The sequence shown here is derived from an EMBL/GenBank/DDBJ whole genome shotgun (WGS) entry which is preliminary data.</text>
</comment>
<dbReference type="EMBL" id="JBHSRF010000014">
    <property type="protein sequence ID" value="MFC6082115.1"/>
    <property type="molecule type" value="Genomic_DNA"/>
</dbReference>
<dbReference type="Proteomes" id="UP001596137">
    <property type="component" value="Unassembled WGS sequence"/>
</dbReference>
<dbReference type="Gene3D" id="1.20.5.1930">
    <property type="match status" value="1"/>
</dbReference>
<dbReference type="SMART" id="SM00387">
    <property type="entry name" value="HATPase_c"/>
    <property type="match status" value="1"/>
</dbReference>
<keyword evidence="10" id="KW-0812">Transmembrane</keyword>
<name>A0ABW1NGQ5_9ACTN</name>
<feature type="transmembrane region" description="Helical" evidence="10">
    <location>
        <begin position="14"/>
        <end position="41"/>
    </location>
</feature>
<gene>
    <name evidence="12" type="ORF">ACFP1K_13205</name>
</gene>
<feature type="region of interest" description="Disordered" evidence="9">
    <location>
        <begin position="395"/>
        <end position="414"/>
    </location>
</feature>
<sequence length="414" mass="43935">MRERWAEVRRGGRYLLIGLPTAVATMLVLPVLAVCALPAVACGLRSTVFYRIPAGLRRWAEWHRRRAAASLGISIPARPAVPLPSQGVRTRWRLLLDDAETARDLRWTLWQVAIGVPLGLLALACVGGAVFPLVGAPLWWVFPAEEPQRFIGVPVTGWSGALAMGATQAVVAGAVSWWAVPWLARRHARGCLAVLAPSAEERLTDRIGELAQSRAGVLDAHAAELRRIERDLHDGTQARLVAIAMRLGLARESLPGGADALARLLKEAHEGAEEAMTELRDVVRTIYPPILADRGLAGAVSALAARAGIPVEVELGELGRLPAAVETCTYFIVAEALTNAAKHSGAGRVLVRVARRDDRLLIEVTDDGRGGADESSGTGLAGVRHRAAALDGTVLVSSPPSGPTTITAELPCAS</sequence>
<reference evidence="13" key="1">
    <citation type="journal article" date="2019" name="Int. J. Syst. Evol. Microbiol.">
        <title>The Global Catalogue of Microorganisms (GCM) 10K type strain sequencing project: providing services to taxonomists for standard genome sequencing and annotation.</title>
        <authorList>
            <consortium name="The Broad Institute Genomics Platform"/>
            <consortium name="The Broad Institute Genome Sequencing Center for Infectious Disease"/>
            <person name="Wu L."/>
            <person name="Ma J."/>
        </authorList>
    </citation>
    <scope>NUCLEOTIDE SEQUENCE [LARGE SCALE GENOMIC DNA]</scope>
    <source>
        <strain evidence="13">JCM 30346</strain>
    </source>
</reference>
<feature type="compositionally biased region" description="Polar residues" evidence="9">
    <location>
        <begin position="395"/>
        <end position="407"/>
    </location>
</feature>
<keyword evidence="3" id="KW-0597">Phosphoprotein</keyword>
<dbReference type="InterPro" id="IPR011712">
    <property type="entry name" value="Sig_transdc_His_kin_sub3_dim/P"/>
</dbReference>
<evidence type="ECO:0000256" key="10">
    <source>
        <dbReference type="SAM" id="Phobius"/>
    </source>
</evidence>
<dbReference type="InterPro" id="IPR050482">
    <property type="entry name" value="Sensor_HK_TwoCompSys"/>
</dbReference>
<evidence type="ECO:0000256" key="7">
    <source>
        <dbReference type="ARBA" id="ARBA00022840"/>
    </source>
</evidence>
<evidence type="ECO:0000256" key="3">
    <source>
        <dbReference type="ARBA" id="ARBA00022553"/>
    </source>
</evidence>
<dbReference type="EC" id="2.7.13.3" evidence="2"/>
<keyword evidence="6 12" id="KW-0418">Kinase</keyword>
<keyword evidence="4" id="KW-0808">Transferase</keyword>
<evidence type="ECO:0000256" key="5">
    <source>
        <dbReference type="ARBA" id="ARBA00022741"/>
    </source>
</evidence>
<keyword evidence="8" id="KW-0902">Two-component regulatory system</keyword>
<dbReference type="PANTHER" id="PTHR24421:SF10">
    <property type="entry name" value="NITRATE_NITRITE SENSOR PROTEIN NARQ"/>
    <property type="match status" value="1"/>
</dbReference>
<dbReference type="RefSeq" id="WP_380751419.1">
    <property type="nucleotide sequence ID" value="NZ_JBHSRF010000014.1"/>
</dbReference>
<evidence type="ECO:0000256" key="6">
    <source>
        <dbReference type="ARBA" id="ARBA00022777"/>
    </source>
</evidence>
<evidence type="ECO:0000256" key="8">
    <source>
        <dbReference type="ARBA" id="ARBA00023012"/>
    </source>
</evidence>
<feature type="domain" description="Histidine kinase/HSP90-like ATPase" evidence="11">
    <location>
        <begin position="324"/>
        <end position="414"/>
    </location>
</feature>
<comment type="catalytic activity">
    <reaction evidence="1">
        <text>ATP + protein L-histidine = ADP + protein N-phospho-L-histidine.</text>
        <dbReference type="EC" id="2.7.13.3"/>
    </reaction>
</comment>
<dbReference type="PANTHER" id="PTHR24421">
    <property type="entry name" value="NITRATE/NITRITE SENSOR PROTEIN NARX-RELATED"/>
    <property type="match status" value="1"/>
</dbReference>
<keyword evidence="10" id="KW-1133">Transmembrane helix</keyword>
<dbReference type="Pfam" id="PF07730">
    <property type="entry name" value="HisKA_3"/>
    <property type="match status" value="1"/>
</dbReference>
<accession>A0ABW1NGQ5</accession>
<dbReference type="CDD" id="cd16917">
    <property type="entry name" value="HATPase_UhpB-NarQ-NarX-like"/>
    <property type="match status" value="1"/>
</dbReference>
<dbReference type="SUPFAM" id="SSF55874">
    <property type="entry name" value="ATPase domain of HSP90 chaperone/DNA topoisomerase II/histidine kinase"/>
    <property type="match status" value="1"/>
</dbReference>
<dbReference type="Gene3D" id="3.30.565.10">
    <property type="entry name" value="Histidine kinase-like ATPase, C-terminal domain"/>
    <property type="match status" value="1"/>
</dbReference>
<keyword evidence="13" id="KW-1185">Reference proteome</keyword>
<organism evidence="12 13">
    <name type="scientific">Sphaerisporangium aureirubrum</name>
    <dbReference type="NCBI Taxonomy" id="1544736"/>
    <lineage>
        <taxon>Bacteria</taxon>
        <taxon>Bacillati</taxon>
        <taxon>Actinomycetota</taxon>
        <taxon>Actinomycetes</taxon>
        <taxon>Streptosporangiales</taxon>
        <taxon>Streptosporangiaceae</taxon>
        <taxon>Sphaerisporangium</taxon>
    </lineage>
</organism>
<dbReference type="Pfam" id="PF13796">
    <property type="entry name" value="Sensor"/>
    <property type="match status" value="1"/>
</dbReference>
<dbReference type="InterPro" id="IPR036890">
    <property type="entry name" value="HATPase_C_sf"/>
</dbReference>
<dbReference type="InterPro" id="IPR025828">
    <property type="entry name" value="Put_sensor_dom"/>
</dbReference>
<evidence type="ECO:0000256" key="9">
    <source>
        <dbReference type="SAM" id="MobiDB-lite"/>
    </source>
</evidence>
<feature type="transmembrane region" description="Helical" evidence="10">
    <location>
        <begin position="112"/>
        <end position="140"/>
    </location>
</feature>